<accession>A0A8E5HSL0</accession>
<dbReference type="EMBL" id="CP072756">
    <property type="protein sequence ID" value="QUC20786.1"/>
    <property type="molecule type" value="Genomic_DNA"/>
</dbReference>
<dbReference type="RefSeq" id="XP_042998459.1">
    <property type="nucleotide sequence ID" value="XM_043142525.1"/>
</dbReference>
<dbReference type="Proteomes" id="UP000027002">
    <property type="component" value="Chromosome 4"/>
</dbReference>
<name>A0A8E5HSL0_USTVR</name>
<gene>
    <name evidence="1" type="ORF">UV8b_05027</name>
</gene>
<organism evidence="1 2">
    <name type="scientific">Ustilaginoidea virens</name>
    <name type="common">Rice false smut fungus</name>
    <name type="synonym">Villosiclava virens</name>
    <dbReference type="NCBI Taxonomy" id="1159556"/>
    <lineage>
        <taxon>Eukaryota</taxon>
        <taxon>Fungi</taxon>
        <taxon>Dikarya</taxon>
        <taxon>Ascomycota</taxon>
        <taxon>Pezizomycotina</taxon>
        <taxon>Sordariomycetes</taxon>
        <taxon>Hypocreomycetidae</taxon>
        <taxon>Hypocreales</taxon>
        <taxon>Clavicipitaceae</taxon>
        <taxon>Ustilaginoidea</taxon>
    </lineage>
</organism>
<proteinExistence type="predicted"/>
<dbReference type="AlphaFoldDB" id="A0A8E5HSL0"/>
<sequence>MSCSNQPLTDLLFGPPVLKNPPSAYPSKAPIITSQLRPTTQHHLITLLSPISFHTHKYDWTWQGRQGFRQGRCQASPQNLTRQYPGHHQTCNSSSCSSWRGQAYLCHDLRRNPHCT</sequence>
<dbReference type="GeneID" id="66065805"/>
<reference evidence="1" key="1">
    <citation type="submission" date="2020-03" db="EMBL/GenBank/DDBJ databases">
        <title>A mixture of massive structural variations and highly conserved coding sequences in Ustilaginoidea virens genome.</title>
        <authorList>
            <person name="Zhang K."/>
            <person name="Zhao Z."/>
            <person name="Zhang Z."/>
            <person name="Li Y."/>
            <person name="Hsiang T."/>
            <person name="Sun W."/>
        </authorList>
    </citation>
    <scope>NUCLEOTIDE SEQUENCE</scope>
    <source>
        <strain evidence="1">UV-8b</strain>
    </source>
</reference>
<dbReference type="KEGG" id="uvi:66065805"/>
<keyword evidence="2" id="KW-1185">Reference proteome</keyword>
<evidence type="ECO:0000313" key="2">
    <source>
        <dbReference type="Proteomes" id="UP000027002"/>
    </source>
</evidence>
<evidence type="ECO:0000313" key="1">
    <source>
        <dbReference type="EMBL" id="QUC20786.1"/>
    </source>
</evidence>
<protein>
    <submittedName>
        <fullName evidence="1">Uncharacterized protein</fullName>
    </submittedName>
</protein>